<gene>
    <name evidence="19" type="ORF">EAH80_01405</name>
</gene>
<dbReference type="PANTHER" id="PTHR46696">
    <property type="entry name" value="P450, PUTATIVE (EUROFUNG)-RELATED"/>
    <property type="match status" value="1"/>
</dbReference>
<evidence type="ECO:0000256" key="5">
    <source>
        <dbReference type="ARBA" id="ARBA00022723"/>
    </source>
</evidence>
<accession>A0A502EHS9</accession>
<evidence type="ECO:0000256" key="17">
    <source>
        <dbReference type="ARBA" id="ARBA00083909"/>
    </source>
</evidence>
<evidence type="ECO:0000256" key="14">
    <source>
        <dbReference type="ARBA" id="ARBA00070775"/>
    </source>
</evidence>
<dbReference type="InterPro" id="IPR001128">
    <property type="entry name" value="Cyt_P450"/>
</dbReference>
<evidence type="ECO:0000256" key="15">
    <source>
        <dbReference type="ARBA" id="ARBA00079588"/>
    </source>
</evidence>
<keyword evidence="9 18" id="KW-0503">Monooxygenase</keyword>
<dbReference type="GO" id="GO:0036199">
    <property type="term" value="F:cholest-4-en-3-one 26-monooxygenase activity"/>
    <property type="evidence" value="ECO:0007669"/>
    <property type="project" value="TreeGrafter"/>
</dbReference>
<evidence type="ECO:0000256" key="7">
    <source>
        <dbReference type="ARBA" id="ARBA00023002"/>
    </source>
</evidence>
<dbReference type="PRINTS" id="PR00385">
    <property type="entry name" value="P450"/>
</dbReference>
<dbReference type="PROSITE" id="PS00086">
    <property type="entry name" value="CYTOCHROME_P450"/>
    <property type="match status" value="1"/>
</dbReference>
<dbReference type="InterPro" id="IPR017972">
    <property type="entry name" value="Cyt_P450_CS"/>
</dbReference>
<evidence type="ECO:0000256" key="10">
    <source>
        <dbReference type="ARBA" id="ARBA00023098"/>
    </source>
</evidence>
<dbReference type="Pfam" id="PF00067">
    <property type="entry name" value="p450"/>
    <property type="match status" value="1"/>
</dbReference>
<keyword evidence="3" id="KW-0153">Cholesterol metabolism</keyword>
<sequence length="403" mass="45175">MDTMVEASGVSYDPYDAELDVDPYPMFRRLRDEAPLYRNEQYDFYALSRFADVKSASTEWDTYRSGRGSVLEMLKSGVPVPPGFILFEDPPAHDLHRSLLARVFTPRRVAEIEPKVRAFCAATLDPMVAHGGFDFVTDLGAEVPMRTIGMMLGMAEADQVTNRQRVDDGFRQNSEQPAEDRSAWIMAALDPETFGAYIDRRTKNPSDDLMTDLINATYTDTDGVEKHLDKATIMTYVGLLAAAGNETTVRLIGWAGKVLAENPDQRRELAADPSLIPAAIEELLRYEAPSPVQARYVSRDVEHYGVTVPEGSAMLLLTASANRDERVFADPDRFDIHRRTKNQIAFGYGIHFCLGAHLARLEARVALEEVLKRFPEWDVDWDNAVQAHTSTVRGWEKLPVVAS</sequence>
<dbReference type="GO" id="GO:0020037">
    <property type="term" value="F:heme binding"/>
    <property type="evidence" value="ECO:0007669"/>
    <property type="project" value="InterPro"/>
</dbReference>
<evidence type="ECO:0000313" key="19">
    <source>
        <dbReference type="EMBL" id="TPG36639.1"/>
    </source>
</evidence>
<evidence type="ECO:0000256" key="8">
    <source>
        <dbReference type="ARBA" id="ARBA00023004"/>
    </source>
</evidence>
<evidence type="ECO:0000256" key="18">
    <source>
        <dbReference type="RuleBase" id="RU000461"/>
    </source>
</evidence>
<dbReference type="PANTHER" id="PTHR46696:SF4">
    <property type="entry name" value="BIOTIN BIOSYNTHESIS CYTOCHROME P450"/>
    <property type="match status" value="1"/>
</dbReference>
<dbReference type="InterPro" id="IPR002397">
    <property type="entry name" value="Cyt_P450_B"/>
</dbReference>
<evidence type="ECO:0000256" key="12">
    <source>
        <dbReference type="ARBA" id="ARBA00023221"/>
    </source>
</evidence>
<dbReference type="RefSeq" id="WP_140687384.1">
    <property type="nucleotide sequence ID" value="NZ_RCZG01000001.1"/>
</dbReference>
<evidence type="ECO:0000256" key="9">
    <source>
        <dbReference type="ARBA" id="ARBA00023033"/>
    </source>
</evidence>
<dbReference type="CDD" id="cd11078">
    <property type="entry name" value="CYP130-like"/>
    <property type="match status" value="1"/>
</dbReference>
<dbReference type="GO" id="GO:0006707">
    <property type="term" value="P:cholesterol catabolic process"/>
    <property type="evidence" value="ECO:0007669"/>
    <property type="project" value="TreeGrafter"/>
</dbReference>
<keyword evidence="20" id="KW-1185">Reference proteome</keyword>
<evidence type="ECO:0000256" key="6">
    <source>
        <dbReference type="ARBA" id="ARBA00022963"/>
    </source>
</evidence>
<proteinExistence type="inferred from homology"/>
<reference evidence="19 20" key="1">
    <citation type="journal article" date="2019" name="Environ. Microbiol.">
        <title>Species interactions and distinct microbial communities in high Arctic permafrost affected cryosols are associated with the CH4 and CO2 gas fluxes.</title>
        <authorList>
            <person name="Altshuler I."/>
            <person name="Hamel J."/>
            <person name="Turney S."/>
            <person name="Magnuson E."/>
            <person name="Levesque R."/>
            <person name="Greer C."/>
            <person name="Whyte L.G."/>
        </authorList>
    </citation>
    <scope>NUCLEOTIDE SEQUENCE [LARGE SCALE GENOMIC DNA]</scope>
    <source>
        <strain evidence="19 20">S5.20</strain>
    </source>
</reference>
<keyword evidence="8 18" id="KW-0408">Iron</keyword>
<evidence type="ECO:0000256" key="11">
    <source>
        <dbReference type="ARBA" id="ARBA00023166"/>
    </source>
</evidence>
<comment type="similarity">
    <text evidence="2 18">Belongs to the cytochrome P450 family.</text>
</comment>
<evidence type="ECO:0000256" key="2">
    <source>
        <dbReference type="ARBA" id="ARBA00010617"/>
    </source>
</evidence>
<keyword evidence="6" id="KW-0442">Lipid degradation</keyword>
<keyword evidence="5 18" id="KW-0479">Metal-binding</keyword>
<dbReference type="EMBL" id="RCZG01000001">
    <property type="protein sequence ID" value="TPG36639.1"/>
    <property type="molecule type" value="Genomic_DNA"/>
</dbReference>
<dbReference type="PRINTS" id="PR00359">
    <property type="entry name" value="BP450"/>
</dbReference>
<evidence type="ECO:0000256" key="13">
    <source>
        <dbReference type="ARBA" id="ARBA00049645"/>
    </source>
</evidence>
<dbReference type="GO" id="GO:0008395">
    <property type="term" value="F:steroid hydroxylase activity"/>
    <property type="evidence" value="ECO:0007669"/>
    <property type="project" value="TreeGrafter"/>
</dbReference>
<protein>
    <recommendedName>
        <fullName evidence="14">Steroid C26-monooxygenase</fullName>
    </recommendedName>
    <alternativeName>
        <fullName evidence="15">Cholest-4-en-3-one C26-monooxygenase</fullName>
    </alternativeName>
    <alternativeName>
        <fullName evidence="17">Cholesterol C26-monooxygenase</fullName>
    </alternativeName>
    <alternativeName>
        <fullName evidence="16">Steroid C27-monooxygenase</fullName>
    </alternativeName>
</protein>
<dbReference type="Gene3D" id="1.10.630.10">
    <property type="entry name" value="Cytochrome P450"/>
    <property type="match status" value="1"/>
</dbReference>
<evidence type="ECO:0000313" key="20">
    <source>
        <dbReference type="Proteomes" id="UP000320095"/>
    </source>
</evidence>
<evidence type="ECO:0000256" key="16">
    <source>
        <dbReference type="ARBA" id="ARBA00082981"/>
    </source>
</evidence>
<keyword evidence="12" id="KW-0753">Steroid metabolism</keyword>
<keyword evidence="11" id="KW-1207">Sterol metabolism</keyword>
<name>A0A502EHS9_9MYCO</name>
<comment type="caution">
    <text evidence="19">The sequence shown here is derived from an EMBL/GenBank/DDBJ whole genome shotgun (WGS) entry which is preliminary data.</text>
</comment>
<dbReference type="InterPro" id="IPR036396">
    <property type="entry name" value="Cyt_P450_sf"/>
</dbReference>
<dbReference type="OrthoDB" id="502624at2"/>
<comment type="pathway">
    <text evidence="13">Steroid metabolism; cholesterol degradation.</text>
</comment>
<evidence type="ECO:0000256" key="1">
    <source>
        <dbReference type="ARBA" id="ARBA00001971"/>
    </source>
</evidence>
<dbReference type="GO" id="GO:0005506">
    <property type="term" value="F:iron ion binding"/>
    <property type="evidence" value="ECO:0007669"/>
    <property type="project" value="InterPro"/>
</dbReference>
<dbReference type="SUPFAM" id="SSF48264">
    <property type="entry name" value="Cytochrome P450"/>
    <property type="match status" value="1"/>
</dbReference>
<dbReference type="AlphaFoldDB" id="A0A502EHS9"/>
<dbReference type="FunFam" id="1.10.630.10:FF:000018">
    <property type="entry name" value="Cytochrome P450 monooxygenase"/>
    <property type="match status" value="1"/>
</dbReference>
<evidence type="ECO:0000256" key="3">
    <source>
        <dbReference type="ARBA" id="ARBA00022548"/>
    </source>
</evidence>
<keyword evidence="7 18" id="KW-0560">Oxidoreductase</keyword>
<keyword evidence="10" id="KW-0443">Lipid metabolism</keyword>
<comment type="cofactor">
    <cofactor evidence="1">
        <name>heme</name>
        <dbReference type="ChEBI" id="CHEBI:30413"/>
    </cofactor>
</comment>
<keyword evidence="4 18" id="KW-0349">Heme</keyword>
<dbReference type="Proteomes" id="UP000320095">
    <property type="component" value="Unassembled WGS sequence"/>
</dbReference>
<evidence type="ECO:0000256" key="4">
    <source>
        <dbReference type="ARBA" id="ARBA00022617"/>
    </source>
</evidence>
<organism evidence="19 20">
    <name type="scientific">Mycolicibacterium hodleri</name>
    <dbReference type="NCBI Taxonomy" id="49897"/>
    <lineage>
        <taxon>Bacteria</taxon>
        <taxon>Bacillati</taxon>
        <taxon>Actinomycetota</taxon>
        <taxon>Actinomycetes</taxon>
        <taxon>Mycobacteriales</taxon>
        <taxon>Mycobacteriaceae</taxon>
        <taxon>Mycolicibacterium</taxon>
    </lineage>
</organism>